<dbReference type="PANTHER" id="PTHR34180:SF1">
    <property type="entry name" value="BETA-ALANYL-DOPAMINE_CARCININE HYDROLASE"/>
    <property type="match status" value="1"/>
</dbReference>
<organism evidence="3 4">
    <name type="scientific">Megasphaera paucivorans</name>
    <dbReference type="NCBI Taxonomy" id="349095"/>
    <lineage>
        <taxon>Bacteria</taxon>
        <taxon>Bacillati</taxon>
        <taxon>Bacillota</taxon>
        <taxon>Negativicutes</taxon>
        <taxon>Veillonellales</taxon>
        <taxon>Veillonellaceae</taxon>
        <taxon>Megasphaera</taxon>
    </lineage>
</organism>
<dbReference type="Gene3D" id="3.60.60.10">
    <property type="entry name" value="Penicillin V Acylase, Chain A"/>
    <property type="match status" value="1"/>
</dbReference>
<keyword evidence="3" id="KW-0808">Transferase</keyword>
<dbReference type="PANTHER" id="PTHR34180">
    <property type="entry name" value="PEPTIDASE C45"/>
    <property type="match status" value="1"/>
</dbReference>
<feature type="domain" description="Peptidase C45 hydrolase" evidence="2">
    <location>
        <begin position="34"/>
        <end position="256"/>
    </location>
</feature>
<dbReference type="STRING" id="349095.SAMN05660299_01829"/>
<dbReference type="OrthoDB" id="9155544at2"/>
<accession>A0A1G9XHG7</accession>
<feature type="signal peptide" evidence="1">
    <location>
        <begin position="1"/>
        <end position="19"/>
    </location>
</feature>
<dbReference type="RefSeq" id="WP_091650911.1">
    <property type="nucleotide sequence ID" value="NZ_FNHQ01000018.1"/>
</dbReference>
<dbReference type="Pfam" id="PF03417">
    <property type="entry name" value="AAT"/>
    <property type="match status" value="1"/>
</dbReference>
<feature type="chain" id="PRO_5039192106" evidence="1">
    <location>
        <begin position="20"/>
        <end position="307"/>
    </location>
</feature>
<dbReference type="AlphaFoldDB" id="A0A1G9XHG7"/>
<gene>
    <name evidence="3" type="ORF">SAMN05660299_01829</name>
</gene>
<evidence type="ECO:0000256" key="1">
    <source>
        <dbReference type="SAM" id="SignalP"/>
    </source>
</evidence>
<protein>
    <submittedName>
        <fullName evidence="3">Acyl-coenzyme A:6-aminopenicillanic acid acyl-transferase</fullName>
    </submittedName>
</protein>
<dbReference type="PROSITE" id="PS51257">
    <property type="entry name" value="PROKAR_LIPOPROTEIN"/>
    <property type="match status" value="1"/>
</dbReference>
<sequence>MIWKTSICLIICIANTVSASACTLFAATGAPWVKGGGTLIVKNRDWQPQWQEMRLIEDSPYRYYGIFAGDMKKRSLRGGINEKGLVVFSASASSIPKKERNQMLHAKQSLLKVMLGECSNVDEALSHRELFLGPKFILLADADKIASIEIADNGNYKINIQQNNILAHTNHYLDPDLQKSNITIGKSSLTRYSRINELLQTGKPPYTLSDFIAFSQDRHDGPDNSIWRTGSTPRAIQTLATFAVYIPKDKKPELYVKIRTAPDEQGRETSYTITGNELFPQKQMDSPDAILIKILQFINQWIFRIFG</sequence>
<dbReference type="InterPro" id="IPR047801">
    <property type="entry name" value="Peptidase_C45"/>
</dbReference>
<reference evidence="3 4" key="1">
    <citation type="submission" date="2016-10" db="EMBL/GenBank/DDBJ databases">
        <authorList>
            <person name="de Groot N.N."/>
        </authorList>
    </citation>
    <scope>NUCLEOTIDE SEQUENCE [LARGE SCALE GENOMIC DNA]</scope>
    <source>
        <strain evidence="3 4">DSM 16981</strain>
    </source>
</reference>
<dbReference type="GO" id="GO:0016740">
    <property type="term" value="F:transferase activity"/>
    <property type="evidence" value="ECO:0007669"/>
    <property type="project" value="UniProtKB-KW"/>
</dbReference>
<evidence type="ECO:0000259" key="2">
    <source>
        <dbReference type="Pfam" id="PF03417"/>
    </source>
</evidence>
<proteinExistence type="predicted"/>
<name>A0A1G9XHG7_9FIRM</name>
<evidence type="ECO:0000313" key="3">
    <source>
        <dbReference type="EMBL" id="SDM96157.1"/>
    </source>
</evidence>
<dbReference type="EMBL" id="FNHQ01000018">
    <property type="protein sequence ID" value="SDM96157.1"/>
    <property type="molecule type" value="Genomic_DNA"/>
</dbReference>
<evidence type="ECO:0000313" key="4">
    <source>
        <dbReference type="Proteomes" id="UP000199309"/>
    </source>
</evidence>
<keyword evidence="1" id="KW-0732">Signal</keyword>
<dbReference type="InterPro" id="IPR005079">
    <property type="entry name" value="Peptidase_C45_hydrolase"/>
</dbReference>
<keyword evidence="4" id="KW-1185">Reference proteome</keyword>
<dbReference type="Proteomes" id="UP000199309">
    <property type="component" value="Unassembled WGS sequence"/>
</dbReference>